<evidence type="ECO:0000313" key="2">
    <source>
        <dbReference type="EMBL" id="MDR7359162.1"/>
    </source>
</evidence>
<evidence type="ECO:0000313" key="3">
    <source>
        <dbReference type="Proteomes" id="UP001183817"/>
    </source>
</evidence>
<keyword evidence="3" id="KW-1185">Reference proteome</keyword>
<sequence length="62" mass="7054">MFASARRKTAGEHRSARNSRTTTDTVQELNHWAWTGWMPEAERELPYSALQATEHHASMLAA</sequence>
<comment type="caution">
    <text evidence="2">The sequence shown here is derived from an EMBL/GenBank/DDBJ whole genome shotgun (WGS) entry which is preliminary data.</text>
</comment>
<dbReference type="Proteomes" id="UP001183817">
    <property type="component" value="Unassembled WGS sequence"/>
</dbReference>
<reference evidence="2 3" key="1">
    <citation type="submission" date="2023-07" db="EMBL/GenBank/DDBJ databases">
        <title>Sequencing the genomes of 1000 actinobacteria strains.</title>
        <authorList>
            <person name="Klenk H.-P."/>
        </authorList>
    </citation>
    <scope>NUCLEOTIDE SEQUENCE [LARGE SCALE GENOMIC DNA]</scope>
    <source>
        <strain evidence="2 3">DSM 20167</strain>
    </source>
</reference>
<name>A0ABU2BKJ5_9MICC</name>
<proteinExistence type="predicted"/>
<feature type="region of interest" description="Disordered" evidence="1">
    <location>
        <begin position="1"/>
        <end position="25"/>
    </location>
</feature>
<accession>A0ABU2BKJ5</accession>
<gene>
    <name evidence="2" type="ORF">J2S64_002853</name>
</gene>
<evidence type="ECO:0000256" key="1">
    <source>
        <dbReference type="SAM" id="MobiDB-lite"/>
    </source>
</evidence>
<protein>
    <submittedName>
        <fullName evidence="2">Uncharacterized protein</fullName>
    </submittedName>
</protein>
<dbReference type="RefSeq" id="WP_310291448.1">
    <property type="nucleotide sequence ID" value="NZ_BAAAWO010000001.1"/>
</dbReference>
<dbReference type="EMBL" id="JAVDYI010000001">
    <property type="protein sequence ID" value="MDR7359162.1"/>
    <property type="molecule type" value="Genomic_DNA"/>
</dbReference>
<organism evidence="2 3">
    <name type="scientific">Paeniglutamicibacter sulfureus</name>
    <dbReference type="NCBI Taxonomy" id="43666"/>
    <lineage>
        <taxon>Bacteria</taxon>
        <taxon>Bacillati</taxon>
        <taxon>Actinomycetota</taxon>
        <taxon>Actinomycetes</taxon>
        <taxon>Micrococcales</taxon>
        <taxon>Micrococcaceae</taxon>
        <taxon>Paeniglutamicibacter</taxon>
    </lineage>
</organism>